<dbReference type="InterPro" id="IPR000892">
    <property type="entry name" value="Ribosomal_eS26"/>
</dbReference>
<evidence type="ECO:0000256" key="1">
    <source>
        <dbReference type="ARBA" id="ARBA00008596"/>
    </source>
</evidence>
<dbReference type="GO" id="GO:0006412">
    <property type="term" value="P:translation"/>
    <property type="evidence" value="ECO:0007669"/>
    <property type="project" value="InterPro"/>
</dbReference>
<comment type="similarity">
    <text evidence="1 4">Belongs to the eukaryotic ribosomal protein eS26 family.</text>
</comment>
<gene>
    <name evidence="5" type="ORF">FSB_LOCUS16069</name>
</gene>
<evidence type="ECO:0000313" key="5">
    <source>
        <dbReference type="EMBL" id="SPC88187.1"/>
    </source>
</evidence>
<dbReference type="Gene3D" id="3.30.1740.20">
    <property type="entry name" value="Ribosomal protein S26e"/>
    <property type="match status" value="1"/>
</dbReference>
<dbReference type="Pfam" id="PF01283">
    <property type="entry name" value="Ribosomal_S26e"/>
    <property type="match status" value="1"/>
</dbReference>
<evidence type="ECO:0000256" key="4">
    <source>
        <dbReference type="RuleBase" id="RU363128"/>
    </source>
</evidence>
<name>A0A2N9FBC4_FAGSY</name>
<reference evidence="5" key="1">
    <citation type="submission" date="2018-02" db="EMBL/GenBank/DDBJ databases">
        <authorList>
            <person name="Cohen D.B."/>
            <person name="Kent A.D."/>
        </authorList>
    </citation>
    <scope>NUCLEOTIDE SEQUENCE</scope>
</reference>
<evidence type="ECO:0000256" key="2">
    <source>
        <dbReference type="ARBA" id="ARBA00022980"/>
    </source>
</evidence>
<dbReference type="InterPro" id="IPR038551">
    <property type="entry name" value="Ribosomal_eS26_sf"/>
</dbReference>
<dbReference type="GO" id="GO:0003735">
    <property type="term" value="F:structural constituent of ribosome"/>
    <property type="evidence" value="ECO:0007669"/>
    <property type="project" value="InterPro"/>
</dbReference>
<protein>
    <recommendedName>
        <fullName evidence="4">40S ribosomal protein S26</fullName>
    </recommendedName>
</protein>
<dbReference type="AlphaFoldDB" id="A0A2N9FBC4"/>
<evidence type="ECO:0000256" key="3">
    <source>
        <dbReference type="ARBA" id="ARBA00023274"/>
    </source>
</evidence>
<keyword evidence="3 4" id="KW-0687">Ribonucleoprotein</keyword>
<proteinExistence type="inferred from homology"/>
<sequence>MAFESNVYDFLQAELLNQFQRNGGRNKHGRGHVKFIHCSNCGKCCPKNQVCLLSLQNSANGALVSTQIAT</sequence>
<organism evidence="5">
    <name type="scientific">Fagus sylvatica</name>
    <name type="common">Beechnut</name>
    <dbReference type="NCBI Taxonomy" id="28930"/>
    <lineage>
        <taxon>Eukaryota</taxon>
        <taxon>Viridiplantae</taxon>
        <taxon>Streptophyta</taxon>
        <taxon>Embryophyta</taxon>
        <taxon>Tracheophyta</taxon>
        <taxon>Spermatophyta</taxon>
        <taxon>Magnoliopsida</taxon>
        <taxon>eudicotyledons</taxon>
        <taxon>Gunneridae</taxon>
        <taxon>Pentapetalae</taxon>
        <taxon>rosids</taxon>
        <taxon>fabids</taxon>
        <taxon>Fagales</taxon>
        <taxon>Fagaceae</taxon>
        <taxon>Fagus</taxon>
    </lineage>
</organism>
<dbReference type="GO" id="GO:0005840">
    <property type="term" value="C:ribosome"/>
    <property type="evidence" value="ECO:0007669"/>
    <property type="project" value="UniProtKB-KW"/>
</dbReference>
<dbReference type="EMBL" id="OIVN01000978">
    <property type="protein sequence ID" value="SPC88187.1"/>
    <property type="molecule type" value="Genomic_DNA"/>
</dbReference>
<keyword evidence="2 4" id="KW-0689">Ribosomal protein</keyword>
<accession>A0A2N9FBC4</accession>
<dbReference type="GO" id="GO:1990904">
    <property type="term" value="C:ribonucleoprotein complex"/>
    <property type="evidence" value="ECO:0007669"/>
    <property type="project" value="UniProtKB-KW"/>
</dbReference>